<dbReference type="EMBL" id="JAJCJK010000156">
    <property type="protein sequence ID" value="MCB6939959.1"/>
    <property type="molecule type" value="Genomic_DNA"/>
</dbReference>
<name>A0AAW4UG82_9FIRM</name>
<proteinExistence type="predicted"/>
<evidence type="ECO:0000259" key="1">
    <source>
        <dbReference type="Pfam" id="PF12728"/>
    </source>
</evidence>
<feature type="domain" description="Helix-turn-helix" evidence="1">
    <location>
        <begin position="8"/>
        <end position="55"/>
    </location>
</feature>
<dbReference type="InterPro" id="IPR010093">
    <property type="entry name" value="SinI_DNA-bd"/>
</dbReference>
<evidence type="ECO:0000313" key="2">
    <source>
        <dbReference type="EMBL" id="MCB6939959.1"/>
    </source>
</evidence>
<dbReference type="Pfam" id="PF12728">
    <property type="entry name" value="HTH_17"/>
    <property type="match status" value="1"/>
</dbReference>
<comment type="caution">
    <text evidence="2">The sequence shown here is derived from an EMBL/GenBank/DDBJ whole genome shotgun (WGS) entry which is preliminary data.</text>
</comment>
<dbReference type="Proteomes" id="UP001197684">
    <property type="component" value="Unassembled WGS sequence"/>
</dbReference>
<organism evidence="2 3">
    <name type="scientific">Agathobacter rectalis</name>
    <dbReference type="NCBI Taxonomy" id="39491"/>
    <lineage>
        <taxon>Bacteria</taxon>
        <taxon>Bacillati</taxon>
        <taxon>Bacillota</taxon>
        <taxon>Clostridia</taxon>
        <taxon>Lachnospirales</taxon>
        <taxon>Lachnospiraceae</taxon>
        <taxon>Agathobacter</taxon>
    </lineage>
</organism>
<dbReference type="SUPFAM" id="SSF46955">
    <property type="entry name" value="Putative DNA-binding domain"/>
    <property type="match status" value="1"/>
</dbReference>
<reference evidence="2" key="1">
    <citation type="submission" date="2021-10" db="EMBL/GenBank/DDBJ databases">
        <title>Collection of gut derived symbiotic bacterial strains cultured from healthy donors.</title>
        <authorList>
            <person name="Lin H."/>
            <person name="Littmann E."/>
            <person name="Kohout C."/>
            <person name="Pamer E.G."/>
        </authorList>
    </citation>
    <scope>NUCLEOTIDE SEQUENCE</scope>
    <source>
        <strain evidence="2">DFI.9.42</strain>
    </source>
</reference>
<dbReference type="AlphaFoldDB" id="A0AAW4UG82"/>
<dbReference type="InterPro" id="IPR009061">
    <property type="entry name" value="DNA-bd_dom_put_sf"/>
</dbReference>
<dbReference type="InterPro" id="IPR041657">
    <property type="entry name" value="HTH_17"/>
</dbReference>
<gene>
    <name evidence="2" type="ORF">LIZ56_16425</name>
</gene>
<dbReference type="NCBIfam" id="TIGR01764">
    <property type="entry name" value="excise"/>
    <property type="match status" value="1"/>
</dbReference>
<protein>
    <submittedName>
        <fullName evidence="2">Helix-turn-helix domain-containing protein</fullName>
    </submittedName>
</protein>
<dbReference type="RefSeq" id="WP_306781308.1">
    <property type="nucleotide sequence ID" value="NZ_JAJCJK010000156.1"/>
</dbReference>
<evidence type="ECO:0000313" key="3">
    <source>
        <dbReference type="Proteomes" id="UP001197684"/>
    </source>
</evidence>
<sequence length="63" mass="7233">MDNLPDILTVQQVANYLGWHRNTVYKRCTSGELPSFKSGNCRRIRKAALLKWIERMEGGPKNA</sequence>
<accession>A0AAW4UG82</accession>
<dbReference type="GO" id="GO:0003677">
    <property type="term" value="F:DNA binding"/>
    <property type="evidence" value="ECO:0007669"/>
    <property type="project" value="InterPro"/>
</dbReference>